<evidence type="ECO:0000313" key="2">
    <source>
        <dbReference type="Proteomes" id="UP000789525"/>
    </source>
</evidence>
<accession>A0ACA9P9W1</accession>
<protein>
    <submittedName>
        <fullName evidence="1">9601_t:CDS:1</fullName>
    </submittedName>
</protein>
<proteinExistence type="predicted"/>
<organism evidence="1 2">
    <name type="scientific">Acaulospora colombiana</name>
    <dbReference type="NCBI Taxonomy" id="27376"/>
    <lineage>
        <taxon>Eukaryota</taxon>
        <taxon>Fungi</taxon>
        <taxon>Fungi incertae sedis</taxon>
        <taxon>Mucoromycota</taxon>
        <taxon>Glomeromycotina</taxon>
        <taxon>Glomeromycetes</taxon>
        <taxon>Diversisporales</taxon>
        <taxon>Acaulosporaceae</taxon>
        <taxon>Acaulospora</taxon>
    </lineage>
</organism>
<comment type="caution">
    <text evidence="1">The sequence shown here is derived from an EMBL/GenBank/DDBJ whole genome shotgun (WGS) entry which is preliminary data.</text>
</comment>
<gene>
    <name evidence="1" type="ORF">ACOLOM_LOCUS10006</name>
</gene>
<name>A0ACA9P9W1_9GLOM</name>
<feature type="non-terminal residue" evidence="1">
    <location>
        <position position="1"/>
    </location>
</feature>
<dbReference type="EMBL" id="CAJVPT010030740">
    <property type="protein sequence ID" value="CAG8695356.1"/>
    <property type="molecule type" value="Genomic_DNA"/>
</dbReference>
<reference evidence="1" key="1">
    <citation type="submission" date="2021-06" db="EMBL/GenBank/DDBJ databases">
        <authorList>
            <person name="Kallberg Y."/>
            <person name="Tangrot J."/>
            <person name="Rosling A."/>
        </authorList>
    </citation>
    <scope>NUCLEOTIDE SEQUENCE</scope>
    <source>
        <strain evidence="1">CL356</strain>
    </source>
</reference>
<sequence length="165" mass="18437">RPENKTLRLVSFDGGGPQCLAQLYVLKEIMQRVQYDQNEEILPVEYFDLMAGSELGGMDRLIVVLLVVLRLSVDQAIEKFKKVAQKVYLIQGLTTIQRTAALRSEIEDVLYEANLERDALLFDSSRPAQRCQGQVLFSANRPSSLISVTDSSRQSSLQGPMSASN</sequence>
<dbReference type="Proteomes" id="UP000789525">
    <property type="component" value="Unassembled WGS sequence"/>
</dbReference>
<keyword evidence="2" id="KW-1185">Reference proteome</keyword>
<evidence type="ECO:0000313" key="1">
    <source>
        <dbReference type="EMBL" id="CAG8695356.1"/>
    </source>
</evidence>